<name>A0AA39DM28_VITRO</name>
<comment type="caution">
    <text evidence="1">The sequence shown here is derived from an EMBL/GenBank/DDBJ whole genome shotgun (WGS) entry which is preliminary data.</text>
</comment>
<evidence type="ECO:0000313" key="2">
    <source>
        <dbReference type="Proteomes" id="UP001168098"/>
    </source>
</evidence>
<gene>
    <name evidence="1" type="ORF">PVL29_015731</name>
</gene>
<dbReference type="EMBL" id="JARBHA010000012">
    <property type="protein sequence ID" value="KAJ9686992.1"/>
    <property type="molecule type" value="Genomic_DNA"/>
</dbReference>
<dbReference type="AlphaFoldDB" id="A0AA39DM28"/>
<evidence type="ECO:0000313" key="1">
    <source>
        <dbReference type="EMBL" id="KAJ9686992.1"/>
    </source>
</evidence>
<organism evidence="1 2">
    <name type="scientific">Vitis rotundifolia</name>
    <name type="common">Muscadine grape</name>
    <dbReference type="NCBI Taxonomy" id="103349"/>
    <lineage>
        <taxon>Eukaryota</taxon>
        <taxon>Viridiplantae</taxon>
        <taxon>Streptophyta</taxon>
        <taxon>Embryophyta</taxon>
        <taxon>Tracheophyta</taxon>
        <taxon>Spermatophyta</taxon>
        <taxon>Magnoliopsida</taxon>
        <taxon>eudicotyledons</taxon>
        <taxon>Gunneridae</taxon>
        <taxon>Pentapetalae</taxon>
        <taxon>rosids</taxon>
        <taxon>Vitales</taxon>
        <taxon>Vitaceae</taxon>
        <taxon>Viteae</taxon>
        <taxon>Vitis</taxon>
    </lineage>
</organism>
<reference evidence="1 2" key="1">
    <citation type="journal article" date="2023" name="BMC Biotechnol.">
        <title>Vitis rotundifolia cv Carlos genome sequencing.</title>
        <authorList>
            <person name="Huff M."/>
            <person name="Hulse-Kemp A."/>
            <person name="Scheffler B."/>
            <person name="Youngblood R."/>
            <person name="Simpson S."/>
            <person name="Babiker E."/>
            <person name="Staton M."/>
        </authorList>
    </citation>
    <scope>NUCLEOTIDE SEQUENCE [LARGE SCALE GENOMIC DNA]</scope>
    <source>
        <tissue evidence="1">Leaf</tissue>
    </source>
</reference>
<sequence length="487" mass="52203">MGSHLTIEKGVLLCTALLECSTIFFTGFFRIPEVPKKKRKTDGDWMASSTLASAAVATGEVIPTCESFAADFCSTTGQELVTDILLPHLISNWVPFSVNDQKEEEVAFGVSVDQFFECFDGVRSYQSALGNSGILNWTYSVFSAITAASSLASGSLSPLQHVETNLKATIAGISVVFAFHDENQRHSCDLGGAHTNVGLNVHYLGAGCRDMFFILQRTNWQALLGFPGGRETQNCNGVVQNLNLVDLGGSYNQNFVNGDTSTYKHIFTDGVSRVTYSQALTNGGTCTYSQALANRSTIYNQGLPNRSTIYNQGLANSGTSSYSQAFVNGSPGTYSRLIGNGSAGSSNLAICNGDAAMYSQAMHNGDIDLNEYSLRDLLGVASSASVDRSSVQAANRPLALKPSASEALSRSIHVANRPLVQKTSANEAQNRNFHVANGPLVRKATTGEVPERSLLNASRPQVPNSHSQFEINWGEDNSIGMLLGKEN</sequence>
<proteinExistence type="predicted"/>
<protein>
    <submittedName>
        <fullName evidence="1">Uncharacterized protein</fullName>
    </submittedName>
</protein>
<accession>A0AA39DM28</accession>
<keyword evidence="2" id="KW-1185">Reference proteome</keyword>
<dbReference type="Proteomes" id="UP001168098">
    <property type="component" value="Unassembled WGS sequence"/>
</dbReference>